<dbReference type="Gene3D" id="1.20.120.1080">
    <property type="match status" value="1"/>
</dbReference>
<evidence type="ECO:0000256" key="5">
    <source>
        <dbReference type="SAM" id="MobiDB-lite"/>
    </source>
</evidence>
<dbReference type="InterPro" id="IPR014001">
    <property type="entry name" value="Helicase_ATP-bd"/>
</dbReference>
<dbReference type="InterPro" id="IPR002464">
    <property type="entry name" value="DNA/RNA_helicase_DEAH_CS"/>
</dbReference>
<dbReference type="OrthoDB" id="9805617at2"/>
<evidence type="ECO:0000313" key="8">
    <source>
        <dbReference type="EMBL" id="TKB51634.1"/>
    </source>
</evidence>
<sequence>MRNAVPLSALPIEEVFGPLRQALASHNQIILQAPTGAGKSTALPLAMLQWPEIGGRILLLEPRRIAARAIARYLAAQLGESVGQTVGLRVRGETRVSPQTRLEIVTEGVLTRQIQGDPELAGVALVLFDEVHERHLATDLSLALALEVQGGLREDLTLMLMSATLEGQQFERCLTEAAKISSEGRSYPVSLEYQPVPHGEPWVNHTVAQIRRQLNRREGNILAFLPGQGEIRRVQEQLQEGLPARVRLCPLYGQLSPKEQDEAIAAPPAGWRKVVLATNIAESSLTIDGISVVVDAGWQRQARCNLRNGLTRLETVRISQGAAAQRSGRAGRLMAGHGVRLWSEAMQQGLAQSDTPEILGADLTQLALELAAWGCREADELSWLNDPPAAAMARAWSLLQQLELVDGSHKLTPLGRQVHRLGSDPRLGHMLLKAAELERGLGVPGLQSLACELAALLEEADPLRGRRPGVDIELRLGRLSGPARQQAQKWRSQLGCADAVASGEFAGLLLALAYPDRIAQARGRDGRYQLSGGSGAALPADDPWQGRGELLVAAQLSERQGQGDALIHLAARVELSRLAGALPYLFETRRAQHLDGKSGELVAENRQMLGCLTLARTPLTDISDEDYRQALLEAVRRQGLSLLPWSDAVDQWRLRLAHGRRLCPDLGWPDLSDPALLAGLESWLGPYLDGFKRVAQLKSLDLKGILQAQLDWSLQQQLDELLPTHWQAPTGSRLKLCYHPGGVKLAVRVQEMYGEAATPRLARGQLPLTLELLSPAHRPLQVTEDLAAFWQGAWNEVKKEMKGRYPKHLWPDDPANTQATRVTKKRMQQK</sequence>
<name>A0A4U1BLF4_9GAMM</name>
<dbReference type="CDD" id="cd17990">
    <property type="entry name" value="DEXHc_HrpB"/>
    <property type="match status" value="1"/>
</dbReference>
<evidence type="ECO:0000259" key="6">
    <source>
        <dbReference type="PROSITE" id="PS51192"/>
    </source>
</evidence>
<dbReference type="InterPro" id="IPR011545">
    <property type="entry name" value="DEAD/DEAH_box_helicase_dom"/>
</dbReference>
<protein>
    <submittedName>
        <fullName evidence="8">ATP-dependent helicase HrpB</fullName>
    </submittedName>
</protein>
<evidence type="ECO:0000313" key="9">
    <source>
        <dbReference type="Proteomes" id="UP000305674"/>
    </source>
</evidence>
<dbReference type="InterPro" id="IPR010225">
    <property type="entry name" value="HrpB"/>
</dbReference>
<dbReference type="GO" id="GO:0003676">
    <property type="term" value="F:nucleic acid binding"/>
    <property type="evidence" value="ECO:0007669"/>
    <property type="project" value="InterPro"/>
</dbReference>
<evidence type="ECO:0000256" key="4">
    <source>
        <dbReference type="ARBA" id="ARBA00022840"/>
    </source>
</evidence>
<dbReference type="SMART" id="SM00847">
    <property type="entry name" value="HA2"/>
    <property type="match status" value="1"/>
</dbReference>
<dbReference type="Proteomes" id="UP000305674">
    <property type="component" value="Unassembled WGS sequence"/>
</dbReference>
<dbReference type="Gene3D" id="3.40.50.300">
    <property type="entry name" value="P-loop containing nucleotide triphosphate hydrolases"/>
    <property type="match status" value="2"/>
</dbReference>
<dbReference type="PROSITE" id="PS51192">
    <property type="entry name" value="HELICASE_ATP_BIND_1"/>
    <property type="match status" value="1"/>
</dbReference>
<dbReference type="InterPro" id="IPR027417">
    <property type="entry name" value="P-loop_NTPase"/>
</dbReference>
<dbReference type="SMART" id="SM00487">
    <property type="entry name" value="DEXDc"/>
    <property type="match status" value="1"/>
</dbReference>
<dbReference type="PANTHER" id="PTHR43519:SF1">
    <property type="entry name" value="ATP-DEPENDENT RNA HELICASE HRPB"/>
    <property type="match status" value="1"/>
</dbReference>
<dbReference type="AlphaFoldDB" id="A0A4U1BLF4"/>
<accession>A0A4U1BLF4</accession>
<dbReference type="InterPro" id="IPR007502">
    <property type="entry name" value="Helicase-assoc_dom"/>
</dbReference>
<dbReference type="SMART" id="SM00490">
    <property type="entry name" value="HELICc"/>
    <property type="match status" value="1"/>
</dbReference>
<dbReference type="GO" id="GO:0004386">
    <property type="term" value="F:helicase activity"/>
    <property type="evidence" value="ECO:0007669"/>
    <property type="project" value="UniProtKB-KW"/>
</dbReference>
<reference evidence="8 9" key="1">
    <citation type="submission" date="2019-04" db="EMBL/GenBank/DDBJ databases">
        <authorList>
            <person name="Hwang J.C."/>
        </authorList>
    </citation>
    <scope>NUCLEOTIDE SEQUENCE [LARGE SCALE GENOMIC DNA]</scope>
    <source>
        <strain evidence="8 9">IMCC35001</strain>
    </source>
</reference>
<dbReference type="InterPro" id="IPR013689">
    <property type="entry name" value="RNA_helicase_ATP-dep_HrpB_C"/>
</dbReference>
<dbReference type="FunFam" id="3.40.50.300:FF:002125">
    <property type="entry name" value="ATP-dependent helicase HrpB"/>
    <property type="match status" value="1"/>
</dbReference>
<dbReference type="PANTHER" id="PTHR43519">
    <property type="entry name" value="ATP-DEPENDENT RNA HELICASE HRPB"/>
    <property type="match status" value="1"/>
</dbReference>
<evidence type="ECO:0000259" key="7">
    <source>
        <dbReference type="PROSITE" id="PS51194"/>
    </source>
</evidence>
<dbReference type="Pfam" id="PF08482">
    <property type="entry name" value="HrpB_C"/>
    <property type="match status" value="1"/>
</dbReference>
<feature type="domain" description="Helicase ATP-binding" evidence="6">
    <location>
        <begin position="20"/>
        <end position="183"/>
    </location>
</feature>
<dbReference type="InterPro" id="IPR049614">
    <property type="entry name" value="HrpB_DEXH"/>
</dbReference>
<evidence type="ECO:0000256" key="2">
    <source>
        <dbReference type="ARBA" id="ARBA00022801"/>
    </source>
</evidence>
<dbReference type="GO" id="GO:0005524">
    <property type="term" value="F:ATP binding"/>
    <property type="evidence" value="ECO:0007669"/>
    <property type="project" value="UniProtKB-KW"/>
</dbReference>
<keyword evidence="9" id="KW-1185">Reference proteome</keyword>
<keyword evidence="4" id="KW-0067">ATP-binding</keyword>
<organism evidence="8 9">
    <name type="scientific">Ferrimonas sediminicola</name>
    <dbReference type="NCBI Taxonomy" id="2569538"/>
    <lineage>
        <taxon>Bacteria</taxon>
        <taxon>Pseudomonadati</taxon>
        <taxon>Pseudomonadota</taxon>
        <taxon>Gammaproteobacteria</taxon>
        <taxon>Alteromonadales</taxon>
        <taxon>Ferrimonadaceae</taxon>
        <taxon>Ferrimonas</taxon>
    </lineage>
</organism>
<proteinExistence type="predicted"/>
<dbReference type="Pfam" id="PF00270">
    <property type="entry name" value="DEAD"/>
    <property type="match status" value="1"/>
</dbReference>
<dbReference type="SUPFAM" id="SSF52540">
    <property type="entry name" value="P-loop containing nucleoside triphosphate hydrolases"/>
    <property type="match status" value="1"/>
</dbReference>
<dbReference type="NCBIfam" id="TIGR01970">
    <property type="entry name" value="DEAH_box_HrpB"/>
    <property type="match status" value="1"/>
</dbReference>
<gene>
    <name evidence="8" type="primary">hrpB</name>
    <name evidence="8" type="ORF">FCL40_02760</name>
</gene>
<evidence type="ECO:0000256" key="1">
    <source>
        <dbReference type="ARBA" id="ARBA00022741"/>
    </source>
</evidence>
<dbReference type="GO" id="GO:0016787">
    <property type="term" value="F:hydrolase activity"/>
    <property type="evidence" value="ECO:0007669"/>
    <property type="project" value="UniProtKB-KW"/>
</dbReference>
<feature type="region of interest" description="Disordered" evidence="5">
    <location>
        <begin position="807"/>
        <end position="830"/>
    </location>
</feature>
<keyword evidence="3 8" id="KW-0347">Helicase</keyword>
<dbReference type="PROSITE" id="PS00690">
    <property type="entry name" value="DEAH_ATP_HELICASE"/>
    <property type="match status" value="1"/>
</dbReference>
<evidence type="ECO:0000256" key="3">
    <source>
        <dbReference type="ARBA" id="ARBA00022806"/>
    </source>
</evidence>
<dbReference type="PIRSF" id="PIRSF005496">
    <property type="entry name" value="ATP_hel_hrpB"/>
    <property type="match status" value="1"/>
</dbReference>
<dbReference type="CDD" id="cd18791">
    <property type="entry name" value="SF2_C_RHA"/>
    <property type="match status" value="1"/>
</dbReference>
<dbReference type="InterPro" id="IPR001650">
    <property type="entry name" value="Helicase_C-like"/>
</dbReference>
<dbReference type="Pfam" id="PF00271">
    <property type="entry name" value="Helicase_C"/>
    <property type="match status" value="1"/>
</dbReference>
<keyword evidence="2" id="KW-0378">Hydrolase</keyword>
<keyword evidence="1" id="KW-0547">Nucleotide-binding</keyword>
<dbReference type="PROSITE" id="PS51194">
    <property type="entry name" value="HELICASE_CTER"/>
    <property type="match status" value="1"/>
</dbReference>
<feature type="domain" description="Helicase C-terminal" evidence="7">
    <location>
        <begin position="209"/>
        <end position="374"/>
    </location>
</feature>
<comment type="caution">
    <text evidence="8">The sequence shown here is derived from an EMBL/GenBank/DDBJ whole genome shotgun (WGS) entry which is preliminary data.</text>
</comment>
<dbReference type="EMBL" id="SWCI01000001">
    <property type="protein sequence ID" value="TKB51634.1"/>
    <property type="molecule type" value="Genomic_DNA"/>
</dbReference>